<keyword evidence="4" id="KW-1185">Reference proteome</keyword>
<evidence type="ECO:0008006" key="5">
    <source>
        <dbReference type="Google" id="ProtNLM"/>
    </source>
</evidence>
<dbReference type="Proteomes" id="UP001449178">
    <property type="component" value="Chromosome"/>
</dbReference>
<accession>A0ABZ3C324</accession>
<gene>
    <name evidence="3" type="ORF">WMO13_05215</name>
</gene>
<protein>
    <recommendedName>
        <fullName evidence="5">DUF559 domain-containing protein</fullName>
    </recommendedName>
</protein>
<reference evidence="3 4" key="1">
    <citation type="submission" date="2024-03" db="EMBL/GenBank/DDBJ databases">
        <title>Complete Genome Sequence and Annotation of Ignatzschineria larvae DSM 13226.</title>
        <authorList>
            <person name="Cantrell E."/>
            <person name="Burcham Z.M."/>
        </authorList>
    </citation>
    <scope>NUCLEOTIDE SEQUENCE [LARGE SCALE GENOMIC DNA]</scope>
    <source>
        <strain evidence="3 4">DSM 13226</strain>
    </source>
</reference>
<keyword evidence="2" id="KW-0812">Transmembrane</keyword>
<organism evidence="3 4">
    <name type="scientific">Ignatzschineria larvae DSM 13226</name>
    <dbReference type="NCBI Taxonomy" id="1111732"/>
    <lineage>
        <taxon>Bacteria</taxon>
        <taxon>Pseudomonadati</taxon>
        <taxon>Pseudomonadota</taxon>
        <taxon>Gammaproteobacteria</taxon>
        <taxon>Cardiobacteriales</taxon>
        <taxon>Ignatzschineriaceae</taxon>
        <taxon>Ignatzschineria</taxon>
    </lineage>
</organism>
<sequence length="426" mass="49031">MDWQDWKLKNREKIKHIVGYEEKFVDEILSKIPEITPSDLFAQFPFKDHRGHNRYIDFMIFNREKGYQLPIELDGYSKINNKEYRVFNDFLERQNDLIQQFGIVLRYTNKKAFRHQDEVRKEIRNALRLQANRQVTEQLKQTQIQALIDEYEAKIAQYESQQTAEVNNNDQESSEHLKEQQQEIALVKQSLSLFKQNHLHELESMQQALSNLKNWQNSELGSVTTEIKKTLYIGIAVIAILLIIGFLFFSTDKSNQSNSAANNIEIAAANSPINEPSAMLQSSETINNQGNLQKADPPSNDSISNKQALSHNEIAPHKQNVAISSNDATTSPSYITAQEASQYIGQSKLVCGNIVEEKTFAKGIFLNFDRPYPNTPLTIVLWDNKNSDSAQLQAKATEKRWLCIEGKIESYKNKPRINLRSLEQIH</sequence>
<keyword evidence="2" id="KW-1133">Transmembrane helix</keyword>
<proteinExistence type="predicted"/>
<name>A0ABZ3C324_9GAMM</name>
<evidence type="ECO:0000313" key="3">
    <source>
        <dbReference type="EMBL" id="WZW88792.1"/>
    </source>
</evidence>
<feature type="coiled-coil region" evidence="1">
    <location>
        <begin position="141"/>
        <end position="197"/>
    </location>
</feature>
<evidence type="ECO:0000256" key="2">
    <source>
        <dbReference type="SAM" id="Phobius"/>
    </source>
</evidence>
<keyword evidence="1" id="KW-0175">Coiled coil</keyword>
<dbReference type="EMBL" id="CP150637">
    <property type="protein sequence ID" value="WZW88792.1"/>
    <property type="molecule type" value="Genomic_DNA"/>
</dbReference>
<feature type="transmembrane region" description="Helical" evidence="2">
    <location>
        <begin position="231"/>
        <end position="249"/>
    </location>
</feature>
<dbReference type="RefSeq" id="WP_051396315.1">
    <property type="nucleotide sequence ID" value="NZ_CP150637.1"/>
</dbReference>
<keyword evidence="2" id="KW-0472">Membrane</keyword>
<evidence type="ECO:0000313" key="4">
    <source>
        <dbReference type="Proteomes" id="UP001449178"/>
    </source>
</evidence>
<evidence type="ECO:0000256" key="1">
    <source>
        <dbReference type="SAM" id="Coils"/>
    </source>
</evidence>